<dbReference type="InterPro" id="IPR036291">
    <property type="entry name" value="NAD(P)-bd_dom_sf"/>
</dbReference>
<dbReference type="GO" id="GO:0048269">
    <property type="term" value="C:methionine adenosyltransferase complex"/>
    <property type="evidence" value="ECO:0007669"/>
    <property type="project" value="TreeGrafter"/>
</dbReference>
<dbReference type="GO" id="GO:0048270">
    <property type="term" value="F:methionine adenosyltransferase regulator activity"/>
    <property type="evidence" value="ECO:0007669"/>
    <property type="project" value="TreeGrafter"/>
</dbReference>
<dbReference type="SUPFAM" id="SSF51735">
    <property type="entry name" value="NAD(P)-binding Rossmann-fold domains"/>
    <property type="match status" value="1"/>
</dbReference>
<dbReference type="STRING" id="478820.A0A196SCV7"/>
<dbReference type="AlphaFoldDB" id="A0A196SCV7"/>
<dbReference type="Proteomes" id="UP000078348">
    <property type="component" value="Unassembled WGS sequence"/>
</dbReference>
<dbReference type="PANTHER" id="PTHR10491">
    <property type="entry name" value="DTDP-4-DEHYDRORHAMNOSE REDUCTASE"/>
    <property type="match status" value="1"/>
</dbReference>
<protein>
    <submittedName>
        <fullName evidence="2">3,5-epimerase/4-reductase</fullName>
    </submittedName>
</protein>
<dbReference type="Gene3D" id="3.40.50.720">
    <property type="entry name" value="NAD(P)-binding Rossmann-like Domain"/>
    <property type="match status" value="1"/>
</dbReference>
<reference evidence="2 3" key="1">
    <citation type="submission" date="2016-05" db="EMBL/GenBank/DDBJ databases">
        <title>Nuclear genome of Blastocystis sp. subtype 1 NandII.</title>
        <authorList>
            <person name="Gentekaki E."/>
            <person name="Curtis B."/>
            <person name="Stairs C."/>
            <person name="Eme L."/>
            <person name="Herman E."/>
            <person name="Klimes V."/>
            <person name="Arias M.C."/>
            <person name="Elias M."/>
            <person name="Hilliou F."/>
            <person name="Klute M."/>
            <person name="Malik S.-B."/>
            <person name="Pightling A."/>
            <person name="Rachubinski R."/>
            <person name="Salas D."/>
            <person name="Schlacht A."/>
            <person name="Suga H."/>
            <person name="Archibald J."/>
            <person name="Ball S.G."/>
            <person name="Clark G."/>
            <person name="Dacks J."/>
            <person name="Van Der Giezen M."/>
            <person name="Tsaousis A."/>
            <person name="Roger A."/>
        </authorList>
    </citation>
    <scope>NUCLEOTIDE SEQUENCE [LARGE SCALE GENOMIC DNA]</scope>
    <source>
        <strain evidence="3">ATCC 50177 / NandII</strain>
    </source>
</reference>
<dbReference type="InterPro" id="IPR005913">
    <property type="entry name" value="dTDP_dehydrorham_reduct"/>
</dbReference>
<dbReference type="PANTHER" id="PTHR10491:SF4">
    <property type="entry name" value="METHIONINE ADENOSYLTRANSFERASE 2 SUBUNIT BETA"/>
    <property type="match status" value="1"/>
</dbReference>
<dbReference type="OrthoDB" id="16464at2759"/>
<name>A0A196SCV7_BLAHN</name>
<dbReference type="GO" id="GO:0006556">
    <property type="term" value="P:S-adenosylmethionine biosynthetic process"/>
    <property type="evidence" value="ECO:0007669"/>
    <property type="project" value="TreeGrafter"/>
</dbReference>
<accession>A0A196SCV7</accession>
<dbReference type="Pfam" id="PF04321">
    <property type="entry name" value="RmlD_sub_bind"/>
    <property type="match status" value="1"/>
</dbReference>
<comment type="caution">
    <text evidence="2">The sequence shown here is derived from an EMBL/GenBank/DDBJ whole genome shotgun (WGS) entry which is preliminary data.</text>
</comment>
<feature type="domain" description="RmlD-like substrate binding" evidence="1">
    <location>
        <begin position="4"/>
        <end position="175"/>
    </location>
</feature>
<evidence type="ECO:0000313" key="3">
    <source>
        <dbReference type="Proteomes" id="UP000078348"/>
    </source>
</evidence>
<evidence type="ECO:0000313" key="2">
    <source>
        <dbReference type="EMBL" id="OAO14843.1"/>
    </source>
</evidence>
<keyword evidence="3" id="KW-1185">Reference proteome</keyword>
<dbReference type="EMBL" id="LXWW01000210">
    <property type="protein sequence ID" value="OAO14843.1"/>
    <property type="molecule type" value="Genomic_DNA"/>
</dbReference>
<proteinExistence type="predicted"/>
<evidence type="ECO:0000259" key="1">
    <source>
        <dbReference type="Pfam" id="PF04321"/>
    </source>
</evidence>
<sequence length="293" mass="33224">MKSFLVFGKNGWIGGMVIKQLRERGFTVYEAESRLENTQDVCAELDKLKPDYVMNAAGLTGRPNVDWCEFHKEDVVRVNVVGTVALADACWKRNIPLTVFATGCIYEYDAKHPMGSGIGFTEEDEPNFAGSFYSYTKTMAEKLQKVYSNVLILRVRMPISDDLSPRNFVTKISKYERVVNIPNSMSVLHDLLPVSIEMTLHDCRGVFNFTNPGAISHNEILDLYKQYIDPSFTYKNFTLEEQAKILAAGRSNNELDSSKLVETCRQFGVEIPPIKKSIVGVFERMQKNLNIHL</sequence>
<dbReference type="InterPro" id="IPR029903">
    <property type="entry name" value="RmlD-like-bd"/>
</dbReference>
<organism evidence="2 3">
    <name type="scientific">Blastocystis sp. subtype 1 (strain ATCC 50177 / NandII)</name>
    <dbReference type="NCBI Taxonomy" id="478820"/>
    <lineage>
        <taxon>Eukaryota</taxon>
        <taxon>Sar</taxon>
        <taxon>Stramenopiles</taxon>
        <taxon>Bigyra</taxon>
        <taxon>Opalozoa</taxon>
        <taxon>Opalinata</taxon>
        <taxon>Blastocystidae</taxon>
        <taxon>Blastocystis</taxon>
    </lineage>
</organism>
<gene>
    <name evidence="2" type="ORF">AV274_3548</name>
</gene>